<evidence type="ECO:0000256" key="3">
    <source>
        <dbReference type="ARBA" id="ARBA00023125"/>
    </source>
</evidence>
<dbReference type="InterPro" id="IPR036390">
    <property type="entry name" value="WH_DNA-bd_sf"/>
</dbReference>
<dbReference type="EMBL" id="SMCR01000011">
    <property type="protein sequence ID" value="TCV92631.1"/>
    <property type="molecule type" value="Genomic_DNA"/>
</dbReference>
<dbReference type="FunFam" id="1.10.10.10:FF:000001">
    <property type="entry name" value="LysR family transcriptional regulator"/>
    <property type="match status" value="1"/>
</dbReference>
<dbReference type="Gene3D" id="3.40.190.290">
    <property type="match status" value="1"/>
</dbReference>
<dbReference type="PROSITE" id="PS50931">
    <property type="entry name" value="HTH_LYSR"/>
    <property type="match status" value="1"/>
</dbReference>
<dbReference type="SUPFAM" id="SSF46785">
    <property type="entry name" value="Winged helix' DNA-binding domain"/>
    <property type="match status" value="1"/>
</dbReference>
<protein>
    <submittedName>
        <fullName evidence="6">LysR family transcriptional regulator</fullName>
    </submittedName>
</protein>
<dbReference type="PANTHER" id="PTHR30537:SF1">
    <property type="entry name" value="HTH-TYPE TRANSCRIPTIONAL REGULATOR PGRR"/>
    <property type="match status" value="1"/>
</dbReference>
<dbReference type="RefSeq" id="WP_131867188.1">
    <property type="nucleotide sequence ID" value="NZ_SMCR01000011.1"/>
</dbReference>
<dbReference type="InterPro" id="IPR005119">
    <property type="entry name" value="LysR_subst-bd"/>
</dbReference>
<dbReference type="GO" id="GO:0003700">
    <property type="term" value="F:DNA-binding transcription factor activity"/>
    <property type="evidence" value="ECO:0007669"/>
    <property type="project" value="InterPro"/>
</dbReference>
<keyword evidence="3" id="KW-0238">DNA-binding</keyword>
<evidence type="ECO:0000256" key="2">
    <source>
        <dbReference type="ARBA" id="ARBA00023015"/>
    </source>
</evidence>
<dbReference type="PRINTS" id="PR00039">
    <property type="entry name" value="HTHLYSR"/>
</dbReference>
<reference evidence="6 7" key="1">
    <citation type="submission" date="2019-03" db="EMBL/GenBank/DDBJ databases">
        <title>Genomic Encyclopedia of Type Strains, Phase IV (KMG-IV): sequencing the most valuable type-strain genomes for metagenomic binning, comparative biology and taxonomic classification.</title>
        <authorList>
            <person name="Goeker M."/>
        </authorList>
    </citation>
    <scope>NUCLEOTIDE SEQUENCE [LARGE SCALE GENOMIC DNA]</scope>
    <source>
        <strain evidence="6 7">DSM 19580</strain>
    </source>
</reference>
<organism evidence="6 7">
    <name type="scientific">Biostraticola tofi</name>
    <dbReference type="NCBI Taxonomy" id="466109"/>
    <lineage>
        <taxon>Bacteria</taxon>
        <taxon>Pseudomonadati</taxon>
        <taxon>Pseudomonadota</taxon>
        <taxon>Gammaproteobacteria</taxon>
        <taxon>Enterobacterales</taxon>
        <taxon>Bruguierivoracaceae</taxon>
        <taxon>Biostraticola</taxon>
    </lineage>
</organism>
<dbReference type="CDD" id="cd08474">
    <property type="entry name" value="PBP2_CrgA_like_5"/>
    <property type="match status" value="1"/>
</dbReference>
<sequence>MAKPTLDGLRAFAAIATHNSFRRAADHLGVSHSSLSLGLKQLESELGVRLFHRTTRSVSLTEAGEQLQKRLNPVLHQLEQLLGDISAAGGQPTGRLRINGSEPAIRVLLQRVVPRFTANFPGMELDLVAEGQLVDIVEQGFDAGVRLGEAVPRDMIAVRLSEDMRFLAVCAPHYLAGRELPATPEDLLKHQCIRQRLPSGKRYRWEFSRHGQTMAIDVPGNLTLDNIQLMIEAAHQGLGIAYVPELSVRQRLDEGKLVSLLEDWSPCIPGLFLYFPANRHMPAGLRAFIDLAKTRD</sequence>
<accession>A0A4R3YKC0</accession>
<dbReference type="InterPro" id="IPR000847">
    <property type="entry name" value="LysR_HTH_N"/>
</dbReference>
<evidence type="ECO:0000256" key="4">
    <source>
        <dbReference type="ARBA" id="ARBA00023163"/>
    </source>
</evidence>
<evidence type="ECO:0000313" key="7">
    <source>
        <dbReference type="Proteomes" id="UP000295719"/>
    </source>
</evidence>
<dbReference type="OrthoDB" id="9813056at2"/>
<dbReference type="InterPro" id="IPR036388">
    <property type="entry name" value="WH-like_DNA-bd_sf"/>
</dbReference>
<keyword evidence="4" id="KW-0804">Transcription</keyword>
<proteinExistence type="inferred from homology"/>
<name>A0A4R3YKC0_9GAMM</name>
<gene>
    <name evidence="6" type="ORF">EDC52_11179</name>
</gene>
<dbReference type="Gene3D" id="1.10.10.10">
    <property type="entry name" value="Winged helix-like DNA-binding domain superfamily/Winged helix DNA-binding domain"/>
    <property type="match status" value="1"/>
</dbReference>
<evidence type="ECO:0000256" key="1">
    <source>
        <dbReference type="ARBA" id="ARBA00009437"/>
    </source>
</evidence>
<comment type="similarity">
    <text evidence="1">Belongs to the LysR transcriptional regulatory family.</text>
</comment>
<dbReference type="AlphaFoldDB" id="A0A4R3YKC0"/>
<dbReference type="GO" id="GO:0006351">
    <property type="term" value="P:DNA-templated transcription"/>
    <property type="evidence" value="ECO:0007669"/>
    <property type="project" value="TreeGrafter"/>
</dbReference>
<dbReference type="SUPFAM" id="SSF53850">
    <property type="entry name" value="Periplasmic binding protein-like II"/>
    <property type="match status" value="1"/>
</dbReference>
<dbReference type="GO" id="GO:0043565">
    <property type="term" value="F:sequence-specific DNA binding"/>
    <property type="evidence" value="ECO:0007669"/>
    <property type="project" value="TreeGrafter"/>
</dbReference>
<evidence type="ECO:0000313" key="6">
    <source>
        <dbReference type="EMBL" id="TCV92631.1"/>
    </source>
</evidence>
<dbReference type="Pfam" id="PF00126">
    <property type="entry name" value="HTH_1"/>
    <property type="match status" value="1"/>
</dbReference>
<dbReference type="Pfam" id="PF03466">
    <property type="entry name" value="LysR_substrate"/>
    <property type="match status" value="1"/>
</dbReference>
<keyword evidence="2" id="KW-0805">Transcription regulation</keyword>
<dbReference type="InterPro" id="IPR058163">
    <property type="entry name" value="LysR-type_TF_proteobact-type"/>
</dbReference>
<evidence type="ECO:0000259" key="5">
    <source>
        <dbReference type="PROSITE" id="PS50931"/>
    </source>
</evidence>
<dbReference type="PANTHER" id="PTHR30537">
    <property type="entry name" value="HTH-TYPE TRANSCRIPTIONAL REGULATOR"/>
    <property type="match status" value="1"/>
</dbReference>
<keyword evidence="7" id="KW-1185">Reference proteome</keyword>
<dbReference type="Proteomes" id="UP000295719">
    <property type="component" value="Unassembled WGS sequence"/>
</dbReference>
<feature type="domain" description="HTH lysR-type" evidence="5">
    <location>
        <begin position="4"/>
        <end position="61"/>
    </location>
</feature>
<comment type="caution">
    <text evidence="6">The sequence shown here is derived from an EMBL/GenBank/DDBJ whole genome shotgun (WGS) entry which is preliminary data.</text>
</comment>